<dbReference type="KEGG" id="smir:SMM_0246"/>
<gene>
    <name evidence="1" type="ORF">P344_01510</name>
</gene>
<evidence type="ECO:0000313" key="1">
    <source>
        <dbReference type="EMBL" id="AHI57667.1"/>
    </source>
</evidence>
<accession>W0GKK7</accession>
<dbReference type="Proteomes" id="UP000019260">
    <property type="component" value="Chromosome"/>
</dbReference>
<dbReference type="STRING" id="838561.P344_01510"/>
<organism evidence="1 2">
    <name type="scientific">Spiroplasma mirum ATCC 29335</name>
    <dbReference type="NCBI Taxonomy" id="838561"/>
    <lineage>
        <taxon>Bacteria</taxon>
        <taxon>Bacillati</taxon>
        <taxon>Mycoplasmatota</taxon>
        <taxon>Mollicutes</taxon>
        <taxon>Entomoplasmatales</taxon>
        <taxon>Spiroplasmataceae</taxon>
        <taxon>Spiroplasma</taxon>
    </lineage>
</organism>
<proteinExistence type="predicted"/>
<dbReference type="AlphaFoldDB" id="W0GKK7"/>
<dbReference type="PATRIC" id="fig|838561.3.peg.284"/>
<reference evidence="1 2" key="1">
    <citation type="submission" date="2013-09" db="EMBL/GenBank/DDBJ databases">
        <title>Complete genome sequence of Spiroplasma mirum suckling mouse cataract agent.</title>
        <authorList>
            <person name="Landry C.A."/>
            <person name="Bastian F.O."/>
            <person name="Thune R.L."/>
        </authorList>
    </citation>
    <scope>NUCLEOTIDE SEQUENCE [LARGE SCALE GENOMIC DNA]</scope>
    <source>
        <strain evidence="1 2">SMCA</strain>
    </source>
</reference>
<name>W0GKK7_9MOLU</name>
<dbReference type="EMBL" id="CP006720">
    <property type="protein sequence ID" value="AHI57667.1"/>
    <property type="molecule type" value="Genomic_DNA"/>
</dbReference>
<dbReference type="KEGG" id="smia:P344_01510"/>
<protein>
    <submittedName>
        <fullName evidence="1">Uncharacterized protein</fullName>
    </submittedName>
</protein>
<keyword evidence="2" id="KW-1185">Reference proteome</keyword>
<dbReference type="RefSeq" id="WP_025317061.1">
    <property type="nucleotide sequence ID" value="NZ_CP002082.1"/>
</dbReference>
<dbReference type="HOGENOM" id="CLU_2920465_0_0_14"/>
<evidence type="ECO:0000313" key="2">
    <source>
        <dbReference type="Proteomes" id="UP000019260"/>
    </source>
</evidence>
<sequence>MIAIISQELPQLDLLKLKADIYYGNQTTVNPELLINFNDINNLAPIFNFAVHLMPSKYGHY</sequence>